<evidence type="ECO:0000259" key="1">
    <source>
        <dbReference type="PROSITE" id="PS50280"/>
    </source>
</evidence>
<dbReference type="PANTHER" id="PTHR12197">
    <property type="entry name" value="HISTONE-LYSINE N-METHYLTRANSFERASE SMYD"/>
    <property type="match status" value="1"/>
</dbReference>
<dbReference type="Gene3D" id="2.170.270.10">
    <property type="entry name" value="SET domain"/>
    <property type="match status" value="1"/>
</dbReference>
<dbReference type="GeneID" id="30032090"/>
<dbReference type="EMBL" id="LXTC01000007">
    <property type="protein sequence ID" value="OBA19151.1"/>
    <property type="molecule type" value="Genomic_DNA"/>
</dbReference>
<proteinExistence type="predicted"/>
<accession>A0A1A0H537</accession>
<dbReference type="PANTHER" id="PTHR12197:SF294">
    <property type="entry name" value="POTENTIAL PROTEIN LYSINE METHYLTRANSFERASE SET6"/>
    <property type="match status" value="1"/>
</dbReference>
<dbReference type="SMART" id="SM00317">
    <property type="entry name" value="SET"/>
    <property type="match status" value="1"/>
</dbReference>
<protein>
    <submittedName>
        <fullName evidence="2">SET domain-containing protein</fullName>
    </submittedName>
</protein>
<dbReference type="AlphaFoldDB" id="A0A1A0H537"/>
<evidence type="ECO:0000313" key="3">
    <source>
        <dbReference type="Proteomes" id="UP000092555"/>
    </source>
</evidence>
<dbReference type="Proteomes" id="UP000092555">
    <property type="component" value="Unassembled WGS sequence"/>
</dbReference>
<dbReference type="Pfam" id="PF00856">
    <property type="entry name" value="SET"/>
    <property type="match status" value="1"/>
</dbReference>
<keyword evidence="3" id="KW-1185">Reference proteome</keyword>
<dbReference type="InterPro" id="IPR046341">
    <property type="entry name" value="SET_dom_sf"/>
</dbReference>
<sequence length="398" mass="45744">MSVTSHVKSGNHALHETSLPLQSSDLSLETNDQILQRISPFFSVKKTSYGGRGCFTDKSIEKDTSLLQVKFPVGSGVVRPFRKEVCMWCFHYENGRTMKFRLLNRIYFCSAGCQSDFIAHDFDGTLSSTICAAEELFLKCSAEIFEDDVADDVAEISQIMDSKWVSVLEWENQVFRMKPSKRTPYYPTVTAEDYTEIQYIISTLHNMRRCESRRLLRQPQAASQKSLKYLKEMSPEEAMDFELQTYEMLQSLEVEKVKRYPYLLLSYLNIFKFVRLVAPESWLQFVTPQNVRNILGRNLTNAFGIWSAVSQSEDKEYFGFGMYPSASFFNHSCASNIKKVRKGAGFEFIASRDILPGEELCISYGIKGDESVTERQEILSEWFFTCACSRCNSERPNL</sequence>
<dbReference type="GO" id="GO:0005634">
    <property type="term" value="C:nucleus"/>
    <property type="evidence" value="ECO:0007669"/>
    <property type="project" value="TreeGrafter"/>
</dbReference>
<feature type="domain" description="SET" evidence="1">
    <location>
        <begin position="40"/>
        <end position="365"/>
    </location>
</feature>
<comment type="caution">
    <text evidence="2">The sequence shown here is derived from an EMBL/GenBank/DDBJ whole genome shotgun (WGS) entry which is preliminary data.</text>
</comment>
<dbReference type="InterPro" id="IPR050869">
    <property type="entry name" value="H3K4_H4K5_MeTrfase"/>
</dbReference>
<dbReference type="RefSeq" id="XP_018709683.1">
    <property type="nucleotide sequence ID" value="XM_018859114.1"/>
</dbReference>
<dbReference type="SUPFAM" id="SSF82199">
    <property type="entry name" value="SET domain"/>
    <property type="match status" value="1"/>
</dbReference>
<dbReference type="PROSITE" id="PS50280">
    <property type="entry name" value="SET"/>
    <property type="match status" value="1"/>
</dbReference>
<evidence type="ECO:0000313" key="2">
    <source>
        <dbReference type="EMBL" id="OBA19151.1"/>
    </source>
</evidence>
<gene>
    <name evidence="2" type="ORF">METBIDRAFT_79708</name>
</gene>
<dbReference type="OrthoDB" id="1028014at2759"/>
<name>A0A1A0H537_9ASCO</name>
<organism evidence="2 3">
    <name type="scientific">Metschnikowia bicuspidata var. bicuspidata NRRL YB-4993</name>
    <dbReference type="NCBI Taxonomy" id="869754"/>
    <lineage>
        <taxon>Eukaryota</taxon>
        <taxon>Fungi</taxon>
        <taxon>Dikarya</taxon>
        <taxon>Ascomycota</taxon>
        <taxon>Saccharomycotina</taxon>
        <taxon>Pichiomycetes</taxon>
        <taxon>Metschnikowiaceae</taxon>
        <taxon>Metschnikowia</taxon>
    </lineage>
</organism>
<dbReference type="InterPro" id="IPR001214">
    <property type="entry name" value="SET_dom"/>
</dbReference>
<dbReference type="CDD" id="cd20071">
    <property type="entry name" value="SET_SMYD"/>
    <property type="match status" value="1"/>
</dbReference>
<reference evidence="2 3" key="1">
    <citation type="submission" date="2016-05" db="EMBL/GenBank/DDBJ databases">
        <title>Comparative genomics of biotechnologically important yeasts.</title>
        <authorList>
            <consortium name="DOE Joint Genome Institute"/>
            <person name="Riley R."/>
            <person name="Haridas S."/>
            <person name="Wolfe K.H."/>
            <person name="Lopes M.R."/>
            <person name="Hittinger C.T."/>
            <person name="Goker M."/>
            <person name="Salamov A."/>
            <person name="Wisecaver J."/>
            <person name="Long T.M."/>
            <person name="Aerts A.L."/>
            <person name="Barry K."/>
            <person name="Choi C."/>
            <person name="Clum A."/>
            <person name="Coughlan A.Y."/>
            <person name="Deshpande S."/>
            <person name="Douglass A.P."/>
            <person name="Hanson S.J."/>
            <person name="Klenk H.-P."/>
            <person name="LaButti K."/>
            <person name="Lapidus A."/>
            <person name="Lindquist E."/>
            <person name="Lipzen A."/>
            <person name="Meier-kolthoff J.P."/>
            <person name="Ohm R.A."/>
            <person name="Otillar R.P."/>
            <person name="Pangilinan J."/>
            <person name="Peng Y."/>
            <person name="Rokas A."/>
            <person name="Rosa C.A."/>
            <person name="Scheuner C."/>
            <person name="Sibirny A.A."/>
            <person name="Slot J.C."/>
            <person name="Stielow J.B."/>
            <person name="Sun H."/>
            <person name="Kurtzman C.P."/>
            <person name="Blackwell M."/>
            <person name="Grigoriev I.V."/>
            <person name="Jeffries T.W."/>
        </authorList>
    </citation>
    <scope>NUCLEOTIDE SEQUENCE [LARGE SCALE GENOMIC DNA]</scope>
    <source>
        <strain evidence="2 3">NRRL YB-4993</strain>
    </source>
</reference>
<dbReference type="STRING" id="869754.A0A1A0H537"/>